<dbReference type="Gene3D" id="1.25.40.20">
    <property type="entry name" value="Ankyrin repeat-containing domain"/>
    <property type="match status" value="1"/>
</dbReference>
<dbReference type="Proteomes" id="UP000030745">
    <property type="component" value="Unassembled WGS sequence"/>
</dbReference>
<gene>
    <name evidence="1" type="ORF">SPRG_01329</name>
</gene>
<dbReference type="PANTHER" id="PTHR46586">
    <property type="entry name" value="ANKYRIN REPEAT-CONTAINING PROTEIN"/>
    <property type="match status" value="1"/>
</dbReference>
<dbReference type="SUPFAM" id="SSF48403">
    <property type="entry name" value="Ankyrin repeat"/>
    <property type="match status" value="2"/>
</dbReference>
<accession>A0A067CXR6</accession>
<dbReference type="PANTHER" id="PTHR46586:SF3">
    <property type="entry name" value="ANKYRIN REPEAT-CONTAINING PROTEIN"/>
    <property type="match status" value="1"/>
</dbReference>
<keyword evidence="2" id="KW-1185">Reference proteome</keyword>
<dbReference type="VEuPathDB" id="FungiDB:SPRG_01329"/>
<sequence>MGSVAADVLRAPSLLQRICAFHMHASAAPQDLPLRCWSVRLRSADTYAYDDNDDDDDDDHARDRRRFTTWFTTHGLNGLPSLCVPHLFAYATACGDAIVLQWLIDRELVTWTRELLVLDARGCPTCPRAVEDLGPAMKMRSRNVVARAAAKGQRQCLFKLLAMGLTTNEIWKAVCAGGHVDVAEYVVSSKQLDVWDDVYINVAAANGHFELLRFLGRRRPSGINRETIALAITHNQLGTLLELFGLGPSPDLLMEHALQESVKHRRLDILRWLCTQRDARAFFKATRAMAIYHCAPIDIIHCLSDAWSRHVAMQRIRLVFQSKRLVTSIASYQDGVDGATLAINHRCKHFRIYCASNRAMPSKLDYAMYDAAFRVWFARHGVAKLGDLCRPHLFAYAVSYGNVAILNWLKPKSEAKVRIAYFHVVRDAAAVSHLELLQFLLNLGFEMGPAWRHASKYGQLHVVQFLHEKARAACGPEDLDSAAEKGHLNVIRFFHEHDYDGFDKNTIALAVASGNLDLVQFLLAHRKESTPSKAMLAAADKDQLDILRWLCGQPRASRYLEATLQQATTSASRQCIEYLATLPRTAKPTADEGPLKRKAAAVLL</sequence>
<reference evidence="1 2" key="1">
    <citation type="journal article" date="2013" name="PLoS Genet.">
        <title>Distinctive expansion of potential virulence genes in the genome of the oomycete fish pathogen Saprolegnia parasitica.</title>
        <authorList>
            <person name="Jiang R.H."/>
            <person name="de Bruijn I."/>
            <person name="Haas B.J."/>
            <person name="Belmonte R."/>
            <person name="Lobach L."/>
            <person name="Christie J."/>
            <person name="van den Ackerveken G."/>
            <person name="Bottin A."/>
            <person name="Bulone V."/>
            <person name="Diaz-Moreno S.M."/>
            <person name="Dumas B."/>
            <person name="Fan L."/>
            <person name="Gaulin E."/>
            <person name="Govers F."/>
            <person name="Grenville-Briggs L.J."/>
            <person name="Horner N.R."/>
            <person name="Levin J.Z."/>
            <person name="Mammella M."/>
            <person name="Meijer H.J."/>
            <person name="Morris P."/>
            <person name="Nusbaum C."/>
            <person name="Oome S."/>
            <person name="Phillips A.J."/>
            <person name="van Rooyen D."/>
            <person name="Rzeszutek E."/>
            <person name="Saraiva M."/>
            <person name="Secombes C.J."/>
            <person name="Seidl M.F."/>
            <person name="Snel B."/>
            <person name="Stassen J.H."/>
            <person name="Sykes S."/>
            <person name="Tripathy S."/>
            <person name="van den Berg H."/>
            <person name="Vega-Arreguin J.C."/>
            <person name="Wawra S."/>
            <person name="Young S.K."/>
            <person name="Zeng Q."/>
            <person name="Dieguez-Uribeondo J."/>
            <person name="Russ C."/>
            <person name="Tyler B.M."/>
            <person name="van West P."/>
        </authorList>
    </citation>
    <scope>NUCLEOTIDE SEQUENCE [LARGE SCALE GENOMIC DNA]</scope>
    <source>
        <strain evidence="1 2">CBS 223.65</strain>
    </source>
</reference>
<name>A0A067CXR6_SAPPC</name>
<dbReference type="OMA" id="CIEYLAT"/>
<dbReference type="RefSeq" id="XP_012194939.1">
    <property type="nucleotide sequence ID" value="XM_012339549.1"/>
</dbReference>
<protein>
    <submittedName>
        <fullName evidence="1">Uncharacterized protein</fullName>
    </submittedName>
</protein>
<organism evidence="1 2">
    <name type="scientific">Saprolegnia parasitica (strain CBS 223.65)</name>
    <dbReference type="NCBI Taxonomy" id="695850"/>
    <lineage>
        <taxon>Eukaryota</taxon>
        <taxon>Sar</taxon>
        <taxon>Stramenopiles</taxon>
        <taxon>Oomycota</taxon>
        <taxon>Saprolegniomycetes</taxon>
        <taxon>Saprolegniales</taxon>
        <taxon>Saprolegniaceae</taxon>
        <taxon>Saprolegnia</taxon>
    </lineage>
</organism>
<dbReference type="EMBL" id="KK583191">
    <property type="protein sequence ID" value="KDO34055.1"/>
    <property type="molecule type" value="Genomic_DNA"/>
</dbReference>
<dbReference type="GeneID" id="24123925"/>
<dbReference type="InterPro" id="IPR036770">
    <property type="entry name" value="Ankyrin_rpt-contain_sf"/>
</dbReference>
<dbReference type="InterPro" id="IPR052050">
    <property type="entry name" value="SecEffector_AnkRepeat"/>
</dbReference>
<evidence type="ECO:0000313" key="1">
    <source>
        <dbReference type="EMBL" id="KDO34055.1"/>
    </source>
</evidence>
<dbReference type="KEGG" id="spar:SPRG_01329"/>
<dbReference type="AlphaFoldDB" id="A0A067CXR6"/>
<proteinExistence type="predicted"/>
<dbReference type="OrthoDB" id="10415012at2759"/>
<evidence type="ECO:0000313" key="2">
    <source>
        <dbReference type="Proteomes" id="UP000030745"/>
    </source>
</evidence>